<evidence type="ECO:0000256" key="6">
    <source>
        <dbReference type="ARBA" id="ARBA00022692"/>
    </source>
</evidence>
<keyword evidence="7 11" id="KW-1133">Transmembrane helix</keyword>
<name>A0AAF0F7V6_9BASI</name>
<feature type="region of interest" description="Disordered" evidence="10">
    <location>
        <begin position="1"/>
        <end position="97"/>
    </location>
</feature>
<organism evidence="13 14">
    <name type="scientific">Malassezia japonica</name>
    <dbReference type="NCBI Taxonomy" id="223818"/>
    <lineage>
        <taxon>Eukaryota</taxon>
        <taxon>Fungi</taxon>
        <taxon>Dikarya</taxon>
        <taxon>Basidiomycota</taxon>
        <taxon>Ustilaginomycotina</taxon>
        <taxon>Malasseziomycetes</taxon>
        <taxon>Malasseziales</taxon>
        <taxon>Malasseziaceae</taxon>
        <taxon>Malassezia</taxon>
    </lineage>
</organism>
<evidence type="ECO:0000259" key="12">
    <source>
        <dbReference type="Pfam" id="PF09335"/>
    </source>
</evidence>
<dbReference type="InterPro" id="IPR051076">
    <property type="entry name" value="Golgi_membrane_TVP38/TMEM64"/>
</dbReference>
<feature type="compositionally biased region" description="Basic residues" evidence="10">
    <location>
        <begin position="165"/>
        <end position="176"/>
    </location>
</feature>
<dbReference type="PANTHER" id="PTHR47549:SF3">
    <property type="entry name" value="GOLGI APPARATUS MEMBRANE PROTEIN TVP38"/>
    <property type="match status" value="1"/>
</dbReference>
<evidence type="ECO:0000256" key="7">
    <source>
        <dbReference type="ARBA" id="ARBA00022989"/>
    </source>
</evidence>
<comment type="function">
    <text evidence="1">Golgi membrane protein involved in vesicular trafficking and spindle migration.</text>
</comment>
<keyword evidence="6 11" id="KW-0812">Transmembrane</keyword>
<accession>A0AAF0F7V6</accession>
<evidence type="ECO:0000256" key="5">
    <source>
        <dbReference type="ARBA" id="ARBA00020673"/>
    </source>
</evidence>
<feature type="compositionally biased region" description="Low complexity" evidence="10">
    <location>
        <begin position="13"/>
        <end position="27"/>
    </location>
</feature>
<comment type="similarity">
    <text evidence="3">Belongs to the TVP38/TMEM64 family.</text>
</comment>
<feature type="compositionally biased region" description="Basic and acidic residues" evidence="10">
    <location>
        <begin position="186"/>
        <end position="196"/>
    </location>
</feature>
<comment type="subcellular location">
    <subcellularLocation>
        <location evidence="2">Golgi apparatus membrane</location>
        <topology evidence="2">Multi-pass membrane protein</topology>
    </subcellularLocation>
</comment>
<dbReference type="GO" id="GO:0016192">
    <property type="term" value="P:vesicle-mediated transport"/>
    <property type="evidence" value="ECO:0007669"/>
    <property type="project" value="TreeGrafter"/>
</dbReference>
<evidence type="ECO:0000256" key="11">
    <source>
        <dbReference type="SAM" id="Phobius"/>
    </source>
</evidence>
<feature type="domain" description="VTT" evidence="12">
    <location>
        <begin position="378"/>
        <end position="494"/>
    </location>
</feature>
<feature type="region of interest" description="Disordered" evidence="10">
    <location>
        <begin position="165"/>
        <end position="196"/>
    </location>
</feature>
<keyword evidence="8" id="KW-0333">Golgi apparatus</keyword>
<dbReference type="GO" id="GO:0000022">
    <property type="term" value="P:mitotic spindle elongation"/>
    <property type="evidence" value="ECO:0007669"/>
    <property type="project" value="TreeGrafter"/>
</dbReference>
<feature type="transmembrane region" description="Helical" evidence="11">
    <location>
        <begin position="359"/>
        <end position="377"/>
    </location>
</feature>
<evidence type="ECO:0000256" key="1">
    <source>
        <dbReference type="ARBA" id="ARBA00002978"/>
    </source>
</evidence>
<feature type="transmembrane region" description="Helical" evidence="11">
    <location>
        <begin position="322"/>
        <end position="347"/>
    </location>
</feature>
<evidence type="ECO:0000256" key="4">
    <source>
        <dbReference type="ARBA" id="ARBA00013533"/>
    </source>
</evidence>
<feature type="compositionally biased region" description="Low complexity" evidence="10">
    <location>
        <begin position="74"/>
        <end position="84"/>
    </location>
</feature>
<protein>
    <recommendedName>
        <fullName evidence="4">Golgi apparatus membrane protein TVP38</fullName>
    </recommendedName>
    <alternativeName>
        <fullName evidence="5">Golgi apparatus membrane protein tvp38</fullName>
    </alternativeName>
</protein>
<dbReference type="GO" id="GO:0000139">
    <property type="term" value="C:Golgi membrane"/>
    <property type="evidence" value="ECO:0007669"/>
    <property type="project" value="UniProtKB-SubCell"/>
</dbReference>
<sequence length="670" mass="73364">MTRPQCESPVRLAADSAPTAHASATPSRRPPPGRSISIATDVKSPLNHRHPLRPQDGAAPALGQSPPALVQRGSPAPVSPSASSTWANGARPWSPTHTRNLGRAAAYAAQSIVDVVARSLSPTLQASTLFESPTVMSPTQMTPFHELIDGGSRTESPEAFLHAKQRATVSKRTRRRNTPDLQPRTQPERMHSVDSEHAAVRMISSRAQTPAEEYIARHPLAARPIQPPSEHTISMHSAPRRRVAACAPCPAPRRPRWSRERLLSAMHQFGATLQLLVHPRELAACVWRRGAAQARYWDEAFREPDTGARCWHPPWLHAYIPLMIWLGVTLASTAIVVVFHSAVFGMLDALSVALRRRGVVGRVLFGVMIFVTTFPPFPLYSTLVVLSGFAFGMWQGFMVSYVAALLGALTVFSLSRSFLHGWMTRLLRASGGLSKVVRAIEKQPRLLFLVRLAPYPYNLLNTLLASSTVLTLRTYMLCTACALPKLMVHTALGASIKSFAQYHAPASSGNMGVLVAETHEPEKERAETVRQVASFVGIALCIGIFFYIYHVTSRAVDDLEDKSEGEAAAELDELLGTSEELESDKDEAPYSPSQATPIEPTWVHPALQRRRSTPLFAPESAEAKDVLYAPSVYAPSELGRSASLHQARRPLSIAEQIDEMERAAEAHGSR</sequence>
<evidence type="ECO:0000256" key="10">
    <source>
        <dbReference type="SAM" id="MobiDB-lite"/>
    </source>
</evidence>
<feature type="transmembrane region" description="Helical" evidence="11">
    <location>
        <begin position="532"/>
        <end position="549"/>
    </location>
</feature>
<keyword evidence="9 11" id="KW-0472">Membrane</keyword>
<dbReference type="Proteomes" id="UP001217754">
    <property type="component" value="Chromosome 5"/>
</dbReference>
<keyword evidence="14" id="KW-1185">Reference proteome</keyword>
<dbReference type="PANTHER" id="PTHR47549">
    <property type="entry name" value="GOLGI APPARATUS MEMBRANE PROTEIN TVP38-RELATED"/>
    <property type="match status" value="1"/>
</dbReference>
<evidence type="ECO:0000256" key="9">
    <source>
        <dbReference type="ARBA" id="ARBA00023136"/>
    </source>
</evidence>
<dbReference type="Pfam" id="PF09335">
    <property type="entry name" value="VTT_dom"/>
    <property type="match status" value="1"/>
</dbReference>
<dbReference type="InterPro" id="IPR032816">
    <property type="entry name" value="VTT_dom"/>
</dbReference>
<feature type="transmembrane region" description="Helical" evidence="11">
    <location>
        <begin position="397"/>
        <end position="419"/>
    </location>
</feature>
<evidence type="ECO:0000256" key="8">
    <source>
        <dbReference type="ARBA" id="ARBA00023034"/>
    </source>
</evidence>
<reference evidence="13" key="1">
    <citation type="submission" date="2023-03" db="EMBL/GenBank/DDBJ databases">
        <title>Mating type loci evolution in Malassezia.</title>
        <authorList>
            <person name="Coelho M.A."/>
        </authorList>
    </citation>
    <scope>NUCLEOTIDE SEQUENCE</scope>
    <source>
        <strain evidence="13">CBS 9431</strain>
    </source>
</reference>
<proteinExistence type="inferred from homology"/>
<gene>
    <name evidence="13" type="ORF">MJAP1_002874</name>
</gene>
<dbReference type="GeneID" id="85226525"/>
<evidence type="ECO:0000313" key="13">
    <source>
        <dbReference type="EMBL" id="WFD39892.1"/>
    </source>
</evidence>
<dbReference type="RefSeq" id="XP_060122789.1">
    <property type="nucleotide sequence ID" value="XM_060266806.1"/>
</dbReference>
<evidence type="ECO:0000256" key="2">
    <source>
        <dbReference type="ARBA" id="ARBA00004653"/>
    </source>
</evidence>
<evidence type="ECO:0000313" key="14">
    <source>
        <dbReference type="Proteomes" id="UP001217754"/>
    </source>
</evidence>
<dbReference type="EMBL" id="CP119962">
    <property type="protein sequence ID" value="WFD39892.1"/>
    <property type="molecule type" value="Genomic_DNA"/>
</dbReference>
<evidence type="ECO:0000256" key="3">
    <source>
        <dbReference type="ARBA" id="ARBA00008640"/>
    </source>
</evidence>
<dbReference type="AlphaFoldDB" id="A0AAF0F7V6"/>